<dbReference type="EMBL" id="JBFNXX010000006">
    <property type="protein sequence ID" value="MEW9920044.1"/>
    <property type="molecule type" value="Genomic_DNA"/>
</dbReference>
<dbReference type="RefSeq" id="WP_367877743.1">
    <property type="nucleotide sequence ID" value="NZ_JBFNXX010000006.1"/>
</dbReference>
<keyword evidence="1" id="KW-0812">Transmembrane</keyword>
<proteinExistence type="predicted"/>
<name>A0ABV3RM46_9RHOB</name>
<reference evidence="2 3" key="1">
    <citation type="submission" date="2024-07" db="EMBL/GenBank/DDBJ databases">
        <title>Marimonas sp.nov., isolated from tidal-flat sediment.</title>
        <authorList>
            <person name="Jayan J.N."/>
            <person name="Lee S.S."/>
        </authorList>
    </citation>
    <scope>NUCLEOTIDE SEQUENCE [LARGE SCALE GENOMIC DNA]</scope>
    <source>
        <strain evidence="2 3">MJW-29</strain>
    </source>
</reference>
<feature type="transmembrane region" description="Helical" evidence="1">
    <location>
        <begin position="329"/>
        <end position="351"/>
    </location>
</feature>
<gene>
    <name evidence="2" type="ORF">AB2B41_10540</name>
</gene>
<comment type="caution">
    <text evidence="2">The sequence shown here is derived from an EMBL/GenBank/DDBJ whole genome shotgun (WGS) entry which is preliminary data.</text>
</comment>
<keyword evidence="3" id="KW-1185">Reference proteome</keyword>
<feature type="transmembrane region" description="Helical" evidence="1">
    <location>
        <begin position="302"/>
        <end position="322"/>
    </location>
</feature>
<protein>
    <submittedName>
        <fullName evidence="2">Uncharacterized protein</fullName>
    </submittedName>
</protein>
<keyword evidence="1" id="KW-0472">Membrane</keyword>
<organism evidence="2 3">
    <name type="scientific">Sulfitobacter sediminis</name>
    <dbReference type="NCBI Taxonomy" id="3234186"/>
    <lineage>
        <taxon>Bacteria</taxon>
        <taxon>Pseudomonadati</taxon>
        <taxon>Pseudomonadota</taxon>
        <taxon>Alphaproteobacteria</taxon>
        <taxon>Rhodobacterales</taxon>
        <taxon>Roseobacteraceae</taxon>
        <taxon>Sulfitobacter</taxon>
    </lineage>
</organism>
<feature type="transmembrane region" description="Helical" evidence="1">
    <location>
        <begin position="91"/>
        <end position="112"/>
    </location>
</feature>
<sequence length="412" mass="46186">MAQPDSLDKLVTEAGYLRDHLLRVEGQDSTALGIALQPFERANGDAEPTEEQITALATAFQDAHDKALNAVDGYTLNEVLKGRSPHSYRTSVFGSFILTTLGVLLVVTAFYFSNWASRATFAISEAEDFVEFDHFNSIMKLVELESYFEEIGEQAVNSDMEPQLVYLEGLTSLKAHYHQEALLPAKMSQLIEEVNPLRQRMKRWRVDYCRTTDKSTLPVLMRLIGPTFNCPSGPAQFTTSQTTRGITPEPETRAFRVRIDEINKLQRDTMKIAGRRPLNEYISSYYKVQSQKQTLHEWLNVVYLWALPIVYGALGSIVYCMWRVLNPNLAAVGALYAIMRTAFAGLAALTLSMLLVPSNILTAGVDLNRPIVYLLSFIFGYSIEAFVSTLNMLNTYLSQSLTPKPRKPAGGQ</sequence>
<feature type="transmembrane region" description="Helical" evidence="1">
    <location>
        <begin position="371"/>
        <end position="397"/>
    </location>
</feature>
<evidence type="ECO:0000313" key="2">
    <source>
        <dbReference type="EMBL" id="MEW9920044.1"/>
    </source>
</evidence>
<evidence type="ECO:0000313" key="3">
    <source>
        <dbReference type="Proteomes" id="UP001556098"/>
    </source>
</evidence>
<keyword evidence="1" id="KW-1133">Transmembrane helix</keyword>
<evidence type="ECO:0000256" key="1">
    <source>
        <dbReference type="SAM" id="Phobius"/>
    </source>
</evidence>
<dbReference type="Proteomes" id="UP001556098">
    <property type="component" value="Unassembled WGS sequence"/>
</dbReference>
<accession>A0ABV3RM46</accession>